<accession>A0A2I0R555</accession>
<keyword evidence="1" id="KW-1133">Transmembrane helix</keyword>
<comment type="caution">
    <text evidence="2">The sequence shown here is derived from an EMBL/GenBank/DDBJ whole genome shotgun (WGS) entry which is preliminary data.</text>
</comment>
<feature type="transmembrane region" description="Helical" evidence="1">
    <location>
        <begin position="458"/>
        <end position="477"/>
    </location>
</feature>
<dbReference type="OrthoDB" id="1466112at2"/>
<feature type="transmembrane region" description="Helical" evidence="1">
    <location>
        <begin position="276"/>
        <end position="295"/>
    </location>
</feature>
<feature type="transmembrane region" description="Helical" evidence="1">
    <location>
        <begin position="424"/>
        <end position="446"/>
    </location>
</feature>
<dbReference type="EMBL" id="PJNI01000002">
    <property type="protein sequence ID" value="PKR81721.1"/>
    <property type="molecule type" value="Genomic_DNA"/>
</dbReference>
<gene>
    <name evidence="2" type="ORF">CW751_04120</name>
</gene>
<evidence type="ECO:0008006" key="4">
    <source>
        <dbReference type="Google" id="ProtNLM"/>
    </source>
</evidence>
<dbReference type="AlphaFoldDB" id="A0A2I0R555"/>
<proteinExistence type="predicted"/>
<evidence type="ECO:0000313" key="2">
    <source>
        <dbReference type="EMBL" id="PKR81721.1"/>
    </source>
</evidence>
<feature type="transmembrane region" description="Helical" evidence="1">
    <location>
        <begin position="483"/>
        <end position="500"/>
    </location>
</feature>
<dbReference type="Proteomes" id="UP000236654">
    <property type="component" value="Unassembled WGS sequence"/>
</dbReference>
<feature type="transmembrane region" description="Helical" evidence="1">
    <location>
        <begin position="53"/>
        <end position="73"/>
    </location>
</feature>
<sequence>MNVSNSLNGISISFVFLWKGDVLGIPLIIVYILLLLGFSYWLNKKYIPELSNLSLPVLFLCKFCFALFFLYVYTYHYGGGELTADAGMFFRESKLLYEVFNESPHAFFQFLFGLNNDIDFINQYLQETTHWNGGDRFLPNDSRHVIRVNALIHFISTGQVVIHFLILSFFSFLGGFDLFQWLKKKSTIPPLGLLVMLTLAPSLAFWGSSIIKEPLMILGTCILIRGVFDEISIKNRVWRIVLGLILTFAFKPYVVICLLMALIYYYLLSPFFKRQWLAMLFFAGLGIGTLIVTNYSDKMAYVIANQQEDFINLRDGGLYLYGDNDHIYYIYYAHRKYFSFENDSATLKEPVDAFYMEKNENFKRYPIKLIDVGKSYPVYLSLAETGSSVDVTLIEDSFGQLLLNIPEALFNSFLQPIPNKKSTWLQFSAFFENILYLIMAVFTFFIFPRNSSKKENRIIASMSLFALFIAMIVGWTTPVSGAIVRYIVPAHIGILIIFALKLDFKKLKVFTCTRKK</sequence>
<organism evidence="2 3">
    <name type="scientific">Brumimicrobium salinarum</name>
    <dbReference type="NCBI Taxonomy" id="2058658"/>
    <lineage>
        <taxon>Bacteria</taxon>
        <taxon>Pseudomonadati</taxon>
        <taxon>Bacteroidota</taxon>
        <taxon>Flavobacteriia</taxon>
        <taxon>Flavobacteriales</taxon>
        <taxon>Crocinitomicaceae</taxon>
        <taxon>Brumimicrobium</taxon>
    </lineage>
</organism>
<feature type="transmembrane region" description="Helical" evidence="1">
    <location>
        <begin position="160"/>
        <end position="179"/>
    </location>
</feature>
<protein>
    <recommendedName>
        <fullName evidence="4">Glycosyltransferase RgtA/B/C/D-like domain-containing protein</fullName>
    </recommendedName>
</protein>
<keyword evidence="3" id="KW-1185">Reference proteome</keyword>
<feature type="transmembrane region" description="Helical" evidence="1">
    <location>
        <begin position="240"/>
        <end position="267"/>
    </location>
</feature>
<feature type="transmembrane region" description="Helical" evidence="1">
    <location>
        <begin position="191"/>
        <end position="211"/>
    </location>
</feature>
<evidence type="ECO:0000313" key="3">
    <source>
        <dbReference type="Proteomes" id="UP000236654"/>
    </source>
</evidence>
<keyword evidence="1" id="KW-0472">Membrane</keyword>
<feature type="transmembrane region" description="Helical" evidence="1">
    <location>
        <begin position="23"/>
        <end position="41"/>
    </location>
</feature>
<name>A0A2I0R555_9FLAO</name>
<evidence type="ECO:0000256" key="1">
    <source>
        <dbReference type="SAM" id="Phobius"/>
    </source>
</evidence>
<dbReference type="RefSeq" id="WP_101333735.1">
    <property type="nucleotide sequence ID" value="NZ_PJNI01000002.1"/>
</dbReference>
<keyword evidence="1" id="KW-0812">Transmembrane</keyword>
<reference evidence="2 3" key="1">
    <citation type="submission" date="2017-12" db="EMBL/GenBank/DDBJ databases">
        <title>The draft genome sequence of Brumimicrobium saltpan LHR20.</title>
        <authorList>
            <person name="Do Z.-J."/>
            <person name="Luo H.-R."/>
        </authorList>
    </citation>
    <scope>NUCLEOTIDE SEQUENCE [LARGE SCALE GENOMIC DNA]</scope>
    <source>
        <strain evidence="2 3">LHR20</strain>
    </source>
</reference>